<evidence type="ECO:0000256" key="3">
    <source>
        <dbReference type="SAM" id="MobiDB-lite"/>
    </source>
</evidence>
<gene>
    <name evidence="5" type="ORF">B9Z19DRAFT_1125023</name>
</gene>
<keyword evidence="2" id="KW-0408">Iron</keyword>
<dbReference type="EMBL" id="NESQ01000089">
    <property type="protein sequence ID" value="PUU79523.1"/>
    <property type="molecule type" value="Genomic_DNA"/>
</dbReference>
<dbReference type="Proteomes" id="UP000244722">
    <property type="component" value="Unassembled WGS sequence"/>
</dbReference>
<dbReference type="InterPro" id="IPR011043">
    <property type="entry name" value="Gal_Oxase/kelch_b-propeller"/>
</dbReference>
<dbReference type="PANTHER" id="PTHR47435">
    <property type="entry name" value="KELCH REPEAT PROTEIN (AFU_ORTHOLOGUE AFUA_5G12780)"/>
    <property type="match status" value="1"/>
</dbReference>
<name>A0A2T6ZVP5_TUBBO</name>
<dbReference type="InterPro" id="IPR015915">
    <property type="entry name" value="Kelch-typ_b-propeller"/>
</dbReference>
<evidence type="ECO:0000256" key="2">
    <source>
        <dbReference type="ARBA" id="ARBA00023004"/>
    </source>
</evidence>
<sequence length="542" mass="58818">MSKPLSNLLKCVHAVFTDQGRKHIVAQKDGILYIAGGLMLYPSPDLGYNGPNTVLRSLNVSKGFQTSLDSVNYIRTEEIPSIVPGVSDAAFFPTESGFDLTFGVWWPYNSTIYGNRDPPSEDQKWQYEIATRQWTSTEITLRNWVQTNTSTRVSSSMTVWIPSLKAGFFFGGNFVATMGSSLEVVDLEEHNGLITYNYATNTWTNETTPLGGISEGGLVHITTATDEVLIQLGGRSEWATRLACDSRKFSEINIYSVNQSKWYTQYLPPGAVAPTPRFAFCIALKSASDGSSHQIYIMGGLEASTLVDATGGLTTGTIWVLSIPSFEWAQLPYTSKTMAADPGGRISPKCQPIGEHYIFYYGGRNAPSYSSSITCDSKANAAFLFDVNTLTWTDEFTPSEGTYEIPSKVLALIGGDKTGGSPKRAPAKGWSHPDLETIMTLKDPPMPHGTNVGAIAGGTVGGVMGIALGLLSAMIVRRRHQRRISQLPPKPVELPSTCAGALEESGSPAELMENNQVDRGGVRASELPSGDVGREINSRHWN</sequence>
<evidence type="ECO:0000256" key="1">
    <source>
        <dbReference type="ARBA" id="ARBA00022737"/>
    </source>
</evidence>
<organism evidence="5 6">
    <name type="scientific">Tuber borchii</name>
    <name type="common">White truffle</name>
    <dbReference type="NCBI Taxonomy" id="42251"/>
    <lineage>
        <taxon>Eukaryota</taxon>
        <taxon>Fungi</taxon>
        <taxon>Dikarya</taxon>
        <taxon>Ascomycota</taxon>
        <taxon>Pezizomycotina</taxon>
        <taxon>Pezizomycetes</taxon>
        <taxon>Pezizales</taxon>
        <taxon>Tuberaceae</taxon>
        <taxon>Tuber</taxon>
    </lineage>
</organism>
<evidence type="ECO:0008006" key="7">
    <source>
        <dbReference type="Google" id="ProtNLM"/>
    </source>
</evidence>
<dbReference type="OrthoDB" id="10251809at2759"/>
<dbReference type="Gene3D" id="2.120.10.80">
    <property type="entry name" value="Kelch-type beta propeller"/>
    <property type="match status" value="1"/>
</dbReference>
<dbReference type="PANTHER" id="PTHR47435:SF4">
    <property type="entry name" value="KELCH REPEAT PROTEIN (AFU_ORTHOLOGUE AFUA_5G12780)"/>
    <property type="match status" value="1"/>
</dbReference>
<dbReference type="STRING" id="42251.A0A2T6ZVP5"/>
<accession>A0A2T6ZVP5</accession>
<feature type="compositionally biased region" description="Basic and acidic residues" evidence="3">
    <location>
        <begin position="532"/>
        <end position="542"/>
    </location>
</feature>
<keyword evidence="1" id="KW-0677">Repeat</keyword>
<keyword evidence="6" id="KW-1185">Reference proteome</keyword>
<evidence type="ECO:0000313" key="5">
    <source>
        <dbReference type="EMBL" id="PUU79523.1"/>
    </source>
</evidence>
<comment type="caution">
    <text evidence="5">The sequence shown here is derived from an EMBL/GenBank/DDBJ whole genome shotgun (WGS) entry which is preliminary data.</text>
</comment>
<keyword evidence="4" id="KW-0812">Transmembrane</keyword>
<evidence type="ECO:0000256" key="4">
    <source>
        <dbReference type="SAM" id="Phobius"/>
    </source>
</evidence>
<dbReference type="AlphaFoldDB" id="A0A2T6ZVP5"/>
<proteinExistence type="predicted"/>
<dbReference type="CDD" id="cd12087">
    <property type="entry name" value="TM_EGFR-like"/>
    <property type="match status" value="1"/>
</dbReference>
<dbReference type="SUPFAM" id="SSF50965">
    <property type="entry name" value="Galactose oxidase, central domain"/>
    <property type="match status" value="1"/>
</dbReference>
<feature type="transmembrane region" description="Helical" evidence="4">
    <location>
        <begin position="452"/>
        <end position="476"/>
    </location>
</feature>
<keyword evidence="4" id="KW-0472">Membrane</keyword>
<reference evidence="5 6" key="1">
    <citation type="submission" date="2017-04" db="EMBL/GenBank/DDBJ databases">
        <title>Draft genome sequence of Tuber borchii Vittad., a whitish edible truffle.</title>
        <authorList>
            <consortium name="DOE Joint Genome Institute"/>
            <person name="Murat C."/>
            <person name="Kuo A."/>
            <person name="Barry K.W."/>
            <person name="Clum A."/>
            <person name="Dockter R.B."/>
            <person name="Fauchery L."/>
            <person name="Iotti M."/>
            <person name="Kohler A."/>
            <person name="Labutti K."/>
            <person name="Lindquist E.A."/>
            <person name="Lipzen A."/>
            <person name="Ohm R.A."/>
            <person name="Wang M."/>
            <person name="Grigoriev I.V."/>
            <person name="Zambonelli A."/>
            <person name="Martin F.M."/>
        </authorList>
    </citation>
    <scope>NUCLEOTIDE SEQUENCE [LARGE SCALE GENOMIC DNA]</scope>
    <source>
        <strain evidence="5 6">Tbo3840</strain>
    </source>
</reference>
<evidence type="ECO:0000313" key="6">
    <source>
        <dbReference type="Proteomes" id="UP000244722"/>
    </source>
</evidence>
<protein>
    <recommendedName>
        <fullName evidence="7">Kelch repeat protein</fullName>
    </recommendedName>
</protein>
<keyword evidence="4" id="KW-1133">Transmembrane helix</keyword>
<dbReference type="GO" id="GO:0019760">
    <property type="term" value="P:glucosinolate metabolic process"/>
    <property type="evidence" value="ECO:0007669"/>
    <property type="project" value="UniProtKB-ARBA"/>
</dbReference>
<feature type="region of interest" description="Disordered" evidence="3">
    <location>
        <begin position="506"/>
        <end position="542"/>
    </location>
</feature>